<gene>
    <name evidence="2" type="ORF">M408DRAFT_242203</name>
</gene>
<dbReference type="AlphaFoldDB" id="A0A0C3BKM1"/>
<accession>A0A0C3BKM1</accession>
<feature type="compositionally biased region" description="Polar residues" evidence="1">
    <location>
        <begin position="81"/>
        <end position="93"/>
    </location>
</feature>
<reference evidence="3" key="2">
    <citation type="submission" date="2015-01" db="EMBL/GenBank/DDBJ databases">
        <title>Evolutionary Origins and Diversification of the Mycorrhizal Mutualists.</title>
        <authorList>
            <consortium name="DOE Joint Genome Institute"/>
            <consortium name="Mycorrhizal Genomics Consortium"/>
            <person name="Kohler A."/>
            <person name="Kuo A."/>
            <person name="Nagy L.G."/>
            <person name="Floudas D."/>
            <person name="Copeland A."/>
            <person name="Barry K.W."/>
            <person name="Cichocki N."/>
            <person name="Veneault-Fourrey C."/>
            <person name="LaButti K."/>
            <person name="Lindquist E.A."/>
            <person name="Lipzen A."/>
            <person name="Lundell T."/>
            <person name="Morin E."/>
            <person name="Murat C."/>
            <person name="Riley R."/>
            <person name="Ohm R."/>
            <person name="Sun H."/>
            <person name="Tunlid A."/>
            <person name="Henrissat B."/>
            <person name="Grigoriev I.V."/>
            <person name="Hibbett D.S."/>
            <person name="Martin F."/>
        </authorList>
    </citation>
    <scope>NUCLEOTIDE SEQUENCE [LARGE SCALE GENOMIC DNA]</scope>
    <source>
        <strain evidence="3">MAFF 305830</strain>
    </source>
</reference>
<evidence type="ECO:0000313" key="3">
    <source>
        <dbReference type="Proteomes" id="UP000054097"/>
    </source>
</evidence>
<evidence type="ECO:0000256" key="1">
    <source>
        <dbReference type="SAM" id="MobiDB-lite"/>
    </source>
</evidence>
<protein>
    <submittedName>
        <fullName evidence="2">Uncharacterized protein</fullName>
    </submittedName>
</protein>
<dbReference type="Proteomes" id="UP000054097">
    <property type="component" value="Unassembled WGS sequence"/>
</dbReference>
<feature type="region of interest" description="Disordered" evidence="1">
    <location>
        <begin position="55"/>
        <end position="93"/>
    </location>
</feature>
<feature type="region of interest" description="Disordered" evidence="1">
    <location>
        <begin position="113"/>
        <end position="157"/>
    </location>
</feature>
<organism evidence="2 3">
    <name type="scientific">Serendipita vermifera MAFF 305830</name>
    <dbReference type="NCBI Taxonomy" id="933852"/>
    <lineage>
        <taxon>Eukaryota</taxon>
        <taxon>Fungi</taxon>
        <taxon>Dikarya</taxon>
        <taxon>Basidiomycota</taxon>
        <taxon>Agaricomycotina</taxon>
        <taxon>Agaricomycetes</taxon>
        <taxon>Sebacinales</taxon>
        <taxon>Serendipitaceae</taxon>
        <taxon>Serendipita</taxon>
    </lineage>
</organism>
<dbReference type="EMBL" id="KN824281">
    <property type="protein sequence ID" value="KIM32016.1"/>
    <property type="molecule type" value="Genomic_DNA"/>
</dbReference>
<name>A0A0C3BKM1_SERVB</name>
<reference evidence="2 3" key="1">
    <citation type="submission" date="2014-04" db="EMBL/GenBank/DDBJ databases">
        <authorList>
            <consortium name="DOE Joint Genome Institute"/>
            <person name="Kuo A."/>
            <person name="Zuccaro A."/>
            <person name="Kohler A."/>
            <person name="Nagy L.G."/>
            <person name="Floudas D."/>
            <person name="Copeland A."/>
            <person name="Barry K.W."/>
            <person name="Cichocki N."/>
            <person name="Veneault-Fourrey C."/>
            <person name="LaButti K."/>
            <person name="Lindquist E.A."/>
            <person name="Lipzen A."/>
            <person name="Lundell T."/>
            <person name="Morin E."/>
            <person name="Murat C."/>
            <person name="Sun H."/>
            <person name="Tunlid A."/>
            <person name="Henrissat B."/>
            <person name="Grigoriev I.V."/>
            <person name="Hibbett D.S."/>
            <person name="Martin F."/>
            <person name="Nordberg H.P."/>
            <person name="Cantor M.N."/>
            <person name="Hua S.X."/>
        </authorList>
    </citation>
    <scope>NUCLEOTIDE SEQUENCE [LARGE SCALE GENOMIC DNA]</scope>
    <source>
        <strain evidence="2 3">MAFF 305830</strain>
    </source>
</reference>
<keyword evidence="3" id="KW-1185">Reference proteome</keyword>
<proteinExistence type="predicted"/>
<sequence length="194" mass="21836">MLILQRAKRYIHSPQNRTIWIVMMLLRPPIRPSAPVSASRARTPATDVSWKTVIRPTHPVSPPAPSSNPERGTHRVHAPRFQNSYSPSTQTRMENAQCGPTVRAAVPWTWSSAATANPSPAKRAKTGRANQNRAPPRFSRFSDPNTAHPLTRPSPLSLFIPPLPSTHNTRQYSTSPRLVKFSPLFFRHVRQYPD</sequence>
<dbReference type="HOGENOM" id="CLU_1403226_0_0_1"/>
<evidence type="ECO:0000313" key="2">
    <source>
        <dbReference type="EMBL" id="KIM32016.1"/>
    </source>
</evidence>